<dbReference type="PANTHER" id="PTHR20930">
    <property type="entry name" value="OVARIAN CARCINOMA ANTIGEN CA125-RELATED"/>
    <property type="match status" value="1"/>
</dbReference>
<dbReference type="Gene3D" id="2.60.40.10">
    <property type="entry name" value="Immunoglobulins"/>
    <property type="match status" value="2"/>
</dbReference>
<dbReference type="EMBL" id="CAJNDS010002310">
    <property type="protein sequence ID" value="CAE7424445.1"/>
    <property type="molecule type" value="Genomic_DNA"/>
</dbReference>
<dbReference type="AlphaFoldDB" id="A0A812R6E9"/>
<dbReference type="InterPro" id="IPR032350">
    <property type="entry name" value="Nbr1_FW"/>
</dbReference>
<gene>
    <name evidence="2" type="primary">SPCC736.13</name>
    <name evidence="2" type="ORF">SNAT2548_LOCUS23090</name>
</gene>
<sequence>MLSSKLLSGQNTAVPVAPGDTVSWVLANDGAVPWPAGTTLRLVSGPVLANPVLEVPSAQPGQTVELSMEVTNDQDQVLEANYCLVTPCGKPFGELLGFSVGKKESPQSPPPLCGILAAPDDSMEALQGEVKALTWTLANVGQADWPADACCRLFYNTPGFEHLPADIPIPGMKPGFTVDLEVQALMPEKEGCFRAMWAVTSPSVPDFGEVLAAEFHVSDFPFMDWMLAETESFSIISEEAKSEAPDAPAEAEVAPEAPSVLSAGYVMHEHLFGNAEVSYPERLERSGLVSLGSVALKAAPWVVRLLVQNQSTLPWPEDCSLQCCLGSGFGCASLPLGSVEPGEVIQICMELEAAQGRSAWVLGSGGICFGPVFVVEAN</sequence>
<evidence type="ECO:0000259" key="1">
    <source>
        <dbReference type="Pfam" id="PF16158"/>
    </source>
</evidence>
<accession>A0A812R6E9</accession>
<feature type="domain" description="Nbr1 FW" evidence="1">
    <location>
        <begin position="21"/>
        <end position="96"/>
    </location>
</feature>
<dbReference type="Proteomes" id="UP000604046">
    <property type="component" value="Unassembled WGS sequence"/>
</dbReference>
<reference evidence="2" key="1">
    <citation type="submission" date="2021-02" db="EMBL/GenBank/DDBJ databases">
        <authorList>
            <person name="Dougan E. K."/>
            <person name="Rhodes N."/>
            <person name="Thang M."/>
            <person name="Chan C."/>
        </authorList>
    </citation>
    <scope>NUCLEOTIDE SEQUENCE</scope>
</reference>
<dbReference type="OrthoDB" id="430637at2759"/>
<dbReference type="InterPro" id="IPR013783">
    <property type="entry name" value="Ig-like_fold"/>
</dbReference>
<keyword evidence="3" id="KW-1185">Reference proteome</keyword>
<evidence type="ECO:0000313" key="3">
    <source>
        <dbReference type="Proteomes" id="UP000604046"/>
    </source>
</evidence>
<proteinExistence type="predicted"/>
<dbReference type="PANTHER" id="PTHR20930:SF0">
    <property type="entry name" value="PROTEIN ILRUN"/>
    <property type="match status" value="1"/>
</dbReference>
<comment type="caution">
    <text evidence="2">The sequence shown here is derived from an EMBL/GenBank/DDBJ whole genome shotgun (WGS) entry which is preliminary data.</text>
</comment>
<evidence type="ECO:0000313" key="2">
    <source>
        <dbReference type="EMBL" id="CAE7424445.1"/>
    </source>
</evidence>
<protein>
    <submittedName>
        <fullName evidence="2">SPCC736.13 protein</fullName>
    </submittedName>
</protein>
<feature type="domain" description="Nbr1 FW" evidence="1">
    <location>
        <begin position="131"/>
        <end position="215"/>
    </location>
</feature>
<name>A0A812R6E9_9DINO</name>
<dbReference type="Pfam" id="PF16158">
    <property type="entry name" value="N_BRCA1_IG"/>
    <property type="match status" value="2"/>
</dbReference>
<organism evidence="2 3">
    <name type="scientific">Symbiodinium natans</name>
    <dbReference type="NCBI Taxonomy" id="878477"/>
    <lineage>
        <taxon>Eukaryota</taxon>
        <taxon>Sar</taxon>
        <taxon>Alveolata</taxon>
        <taxon>Dinophyceae</taxon>
        <taxon>Suessiales</taxon>
        <taxon>Symbiodiniaceae</taxon>
        <taxon>Symbiodinium</taxon>
    </lineage>
</organism>